<evidence type="ECO:0000256" key="2">
    <source>
        <dbReference type="ARBA" id="ARBA00022840"/>
    </source>
</evidence>
<dbReference type="PROSITE" id="PS00688">
    <property type="entry name" value="SIGMA54_INTERACT_3"/>
    <property type="match status" value="1"/>
</dbReference>
<protein>
    <submittedName>
        <fullName evidence="8">PAS modulated sigma54-dependent transcriptional regulator</fullName>
    </submittedName>
</protein>
<dbReference type="CDD" id="cd00009">
    <property type="entry name" value="AAA"/>
    <property type="match status" value="1"/>
</dbReference>
<dbReference type="Pfam" id="PF00158">
    <property type="entry name" value="Sigma54_activat"/>
    <property type="match status" value="1"/>
</dbReference>
<keyword evidence="4" id="KW-0238">DNA-binding</keyword>
<evidence type="ECO:0000259" key="7">
    <source>
        <dbReference type="PROSITE" id="PS50112"/>
    </source>
</evidence>
<sequence length="579" mass="65974">MDKVLTPYIRLASIFDFLSIGSIILAKDRKIVSMNETARMLTETTHEKVEGKFCHEVFSEHFCTGKCLFDEAVQKGRDALTDEIEINDMGHKYHLTKIAFPVYDTEQNPYGCIEVIQDHSAFRDLMERIRYEGHKMKMILDNLDLGVLTVDRNGYVTFFNAAAEAVTQYTRQDVLGKSCASIFGTKKFDEQLPLHETIKYGTTLSRQEGKIITKQGQAVPIRANYMALKNETDRIIGGLATLSDLSLMYQFNSEINARYTFYDMVGRAPSMQKIFDILPVISESDATVLIEGATGTGKDIMAKVIHNASKRAGRPLVKVNCAALPDNLLESEMFGYVKGAFTGADRDKTGRFQEADGGTIFLDEIGDLPLSLQAKLLTVLEDKEFYPLGSRKTTKVDVRIISATNLGLEQQVQEKQFREDLFYRLNVMRLELPALKDRKEDLPILISHILKRLCAKKNVHMERISEQAMETLLNHDYPGNIRELENILEHALIICQEDIIEQKHLPLSLRNRSISKPLSIPGLEKTQDNNLFYKSPEKQEIIKTLEKYNWHKGQTARALNINRSTLWRKMKKFGIFLKS</sequence>
<dbReference type="SMART" id="SM00091">
    <property type="entry name" value="PAS"/>
    <property type="match status" value="2"/>
</dbReference>
<keyword evidence="5" id="KW-0804">Transcription</keyword>
<keyword evidence="3" id="KW-0805">Transcription regulation</keyword>
<dbReference type="InterPro" id="IPR025944">
    <property type="entry name" value="Sigma_54_int_dom_CS"/>
</dbReference>
<dbReference type="InterPro" id="IPR009057">
    <property type="entry name" value="Homeodomain-like_sf"/>
</dbReference>
<dbReference type="PROSITE" id="PS00676">
    <property type="entry name" value="SIGMA54_INTERACT_2"/>
    <property type="match status" value="1"/>
</dbReference>
<dbReference type="Gene3D" id="1.10.8.60">
    <property type="match status" value="1"/>
</dbReference>
<keyword evidence="1" id="KW-0547">Nucleotide-binding</keyword>
<evidence type="ECO:0000313" key="8">
    <source>
        <dbReference type="EMBL" id="QTA80048.1"/>
    </source>
</evidence>
<dbReference type="InterPro" id="IPR000014">
    <property type="entry name" value="PAS"/>
</dbReference>
<dbReference type="KEGG" id="dli:dnl_23340"/>
<dbReference type="NCBIfam" id="TIGR00229">
    <property type="entry name" value="sensory_box"/>
    <property type="match status" value="1"/>
</dbReference>
<dbReference type="Gene3D" id="3.40.50.300">
    <property type="entry name" value="P-loop containing nucleotide triphosphate hydrolases"/>
    <property type="match status" value="1"/>
</dbReference>
<dbReference type="InterPro" id="IPR058031">
    <property type="entry name" value="AAA_lid_NorR"/>
</dbReference>
<dbReference type="GO" id="GO:0006355">
    <property type="term" value="P:regulation of DNA-templated transcription"/>
    <property type="evidence" value="ECO:0007669"/>
    <property type="project" value="InterPro"/>
</dbReference>
<dbReference type="InterPro" id="IPR002078">
    <property type="entry name" value="Sigma_54_int"/>
</dbReference>
<dbReference type="Pfam" id="PF02954">
    <property type="entry name" value="HTH_8"/>
    <property type="match status" value="1"/>
</dbReference>
<evidence type="ECO:0000256" key="3">
    <source>
        <dbReference type="ARBA" id="ARBA00023015"/>
    </source>
</evidence>
<feature type="domain" description="PAS" evidence="7">
    <location>
        <begin position="132"/>
        <end position="178"/>
    </location>
</feature>
<dbReference type="RefSeq" id="WP_207691725.1">
    <property type="nucleotide sequence ID" value="NZ_CP061799.1"/>
</dbReference>
<feature type="domain" description="Sigma-54 factor interaction" evidence="6">
    <location>
        <begin position="264"/>
        <end position="493"/>
    </location>
</feature>
<dbReference type="Proteomes" id="UP000663720">
    <property type="component" value="Chromosome"/>
</dbReference>
<evidence type="ECO:0000256" key="1">
    <source>
        <dbReference type="ARBA" id="ARBA00022741"/>
    </source>
</evidence>
<dbReference type="EMBL" id="CP061799">
    <property type="protein sequence ID" value="QTA80048.1"/>
    <property type="molecule type" value="Genomic_DNA"/>
</dbReference>
<name>A0A975B755_9BACT</name>
<gene>
    <name evidence="8" type="ORF">dnl_23340</name>
</gene>
<dbReference type="Pfam" id="PF13426">
    <property type="entry name" value="PAS_9"/>
    <property type="match status" value="2"/>
</dbReference>
<dbReference type="GO" id="GO:0005524">
    <property type="term" value="F:ATP binding"/>
    <property type="evidence" value="ECO:0007669"/>
    <property type="project" value="UniProtKB-KW"/>
</dbReference>
<dbReference type="PROSITE" id="PS50112">
    <property type="entry name" value="PAS"/>
    <property type="match status" value="1"/>
</dbReference>
<dbReference type="AlphaFoldDB" id="A0A975B755"/>
<proteinExistence type="predicted"/>
<keyword evidence="2" id="KW-0067">ATP-binding</keyword>
<organism evidence="8 9">
    <name type="scientific">Desulfonema limicola</name>
    <dbReference type="NCBI Taxonomy" id="45656"/>
    <lineage>
        <taxon>Bacteria</taxon>
        <taxon>Pseudomonadati</taxon>
        <taxon>Thermodesulfobacteriota</taxon>
        <taxon>Desulfobacteria</taxon>
        <taxon>Desulfobacterales</taxon>
        <taxon>Desulfococcaceae</taxon>
        <taxon>Desulfonema</taxon>
    </lineage>
</organism>
<evidence type="ECO:0000256" key="5">
    <source>
        <dbReference type="ARBA" id="ARBA00023163"/>
    </source>
</evidence>
<evidence type="ECO:0000259" key="6">
    <source>
        <dbReference type="PROSITE" id="PS50045"/>
    </source>
</evidence>
<dbReference type="PROSITE" id="PS50045">
    <property type="entry name" value="SIGMA54_INTERACT_4"/>
    <property type="match status" value="1"/>
</dbReference>
<dbReference type="SUPFAM" id="SSF55785">
    <property type="entry name" value="PYP-like sensor domain (PAS domain)"/>
    <property type="match status" value="2"/>
</dbReference>
<reference evidence="8" key="1">
    <citation type="journal article" date="2021" name="Microb. Physiol.">
        <title>Proteogenomic Insights into the Physiology of Marine, Sulfate-Reducing, Filamentous Desulfonema limicola and Desulfonema magnum.</title>
        <authorList>
            <person name="Schnaars V."/>
            <person name="Wohlbrand L."/>
            <person name="Scheve S."/>
            <person name="Hinrichs C."/>
            <person name="Reinhardt R."/>
            <person name="Rabus R."/>
        </authorList>
    </citation>
    <scope>NUCLEOTIDE SEQUENCE</scope>
    <source>
        <strain evidence="8">5ac10</strain>
    </source>
</reference>
<dbReference type="InterPro" id="IPR035965">
    <property type="entry name" value="PAS-like_dom_sf"/>
</dbReference>
<dbReference type="InterPro" id="IPR025943">
    <property type="entry name" value="Sigma_54_int_dom_ATP-bd_2"/>
</dbReference>
<dbReference type="CDD" id="cd00130">
    <property type="entry name" value="PAS"/>
    <property type="match status" value="1"/>
</dbReference>
<dbReference type="Gene3D" id="1.10.10.60">
    <property type="entry name" value="Homeodomain-like"/>
    <property type="match status" value="1"/>
</dbReference>
<dbReference type="InterPro" id="IPR027417">
    <property type="entry name" value="P-loop_NTPase"/>
</dbReference>
<keyword evidence="9" id="KW-1185">Reference proteome</keyword>
<dbReference type="InterPro" id="IPR003593">
    <property type="entry name" value="AAA+_ATPase"/>
</dbReference>
<dbReference type="Gene3D" id="3.30.450.20">
    <property type="entry name" value="PAS domain"/>
    <property type="match status" value="2"/>
</dbReference>
<evidence type="ECO:0000256" key="4">
    <source>
        <dbReference type="ARBA" id="ARBA00023125"/>
    </source>
</evidence>
<dbReference type="SMART" id="SM00382">
    <property type="entry name" value="AAA"/>
    <property type="match status" value="1"/>
</dbReference>
<dbReference type="InterPro" id="IPR002197">
    <property type="entry name" value="HTH_Fis"/>
</dbReference>
<accession>A0A975B755</accession>
<dbReference type="GO" id="GO:0043565">
    <property type="term" value="F:sequence-specific DNA binding"/>
    <property type="evidence" value="ECO:0007669"/>
    <property type="project" value="InterPro"/>
</dbReference>
<dbReference type="PRINTS" id="PR01590">
    <property type="entry name" value="HTHFIS"/>
</dbReference>
<dbReference type="FunFam" id="3.40.50.300:FF:000006">
    <property type="entry name" value="DNA-binding transcriptional regulator NtrC"/>
    <property type="match status" value="1"/>
</dbReference>
<dbReference type="Pfam" id="PF25601">
    <property type="entry name" value="AAA_lid_14"/>
    <property type="match status" value="1"/>
</dbReference>
<evidence type="ECO:0000313" key="9">
    <source>
        <dbReference type="Proteomes" id="UP000663720"/>
    </source>
</evidence>
<dbReference type="SUPFAM" id="SSF52540">
    <property type="entry name" value="P-loop containing nucleoside triphosphate hydrolases"/>
    <property type="match status" value="1"/>
</dbReference>
<dbReference type="PANTHER" id="PTHR32071">
    <property type="entry name" value="TRANSCRIPTIONAL REGULATORY PROTEIN"/>
    <property type="match status" value="1"/>
</dbReference>
<dbReference type="SUPFAM" id="SSF46689">
    <property type="entry name" value="Homeodomain-like"/>
    <property type="match status" value="1"/>
</dbReference>